<keyword evidence="2 7" id="KW-0479">Metal-binding</keyword>
<sequence length="404" mass="44506">MITKEAHIVVGLGFGDEGKGLATDWLCGRALAQGRQPLVVRFNGGHQAGHTVTTAAGQRHVFSNFGAGTLRGVPTYWSEYCTFSPGSVLKEYAALQAAGVQPRLLVDARCPVTTHYDVLYNRALETTRGAARHGSCGLGFGATIERHEQTPLRLYAQDLRFPTVYGHKLRQIRAHYRTRIQTETTVDFDQFDHDAEDQRFGAYAEALVRLHGEQVIQLVNEADVFGPASTWQAFIFEGAQGVLLDMDFGLFPHVTRSHTTTTNALALLQRNQPDLAAKAEVHYITRAYHTRHGAGPFPHEAEVSLINNRDETNQLNDYQGHFRTGPLSVELLNYALACDATISTGLRKHLLVTCLDQLPDGLLPCWHDNQLRAIVPTALSELLETEFASCQFSTSSSGAGLPEL</sequence>
<evidence type="ECO:0000256" key="4">
    <source>
        <dbReference type="ARBA" id="ARBA00022755"/>
    </source>
</evidence>
<evidence type="ECO:0000256" key="8">
    <source>
        <dbReference type="RuleBase" id="RU000520"/>
    </source>
</evidence>
<evidence type="ECO:0000313" key="9">
    <source>
        <dbReference type="EMBL" id="MBO2010403.1"/>
    </source>
</evidence>
<evidence type="ECO:0000313" key="10">
    <source>
        <dbReference type="Proteomes" id="UP000664369"/>
    </source>
</evidence>
<dbReference type="SUPFAM" id="SSF52540">
    <property type="entry name" value="P-loop containing nucleoside triphosphate hydrolases"/>
    <property type="match status" value="1"/>
</dbReference>
<comment type="function">
    <text evidence="7">Plays an important role in the de novo pathway of purine nucleotide biosynthesis. Catalyzes the first committed step in the biosynthesis of AMP from IMP.</text>
</comment>
<dbReference type="Gene3D" id="3.90.170.10">
    <property type="entry name" value="Adenylosuccinate Synthetase, subunit A, domain 3"/>
    <property type="match status" value="1"/>
</dbReference>
<dbReference type="PROSITE" id="PS01266">
    <property type="entry name" value="ADENYLOSUCCIN_SYN_1"/>
    <property type="match status" value="1"/>
</dbReference>
<keyword evidence="6 7" id="KW-0342">GTP-binding</keyword>
<evidence type="ECO:0000256" key="3">
    <source>
        <dbReference type="ARBA" id="ARBA00022741"/>
    </source>
</evidence>
<keyword evidence="5 7" id="KW-0460">Magnesium</keyword>
<dbReference type="InterPro" id="IPR018220">
    <property type="entry name" value="Adenylosuccin_syn_GTP-bd"/>
</dbReference>
<feature type="binding site" description="in other chain" evidence="7">
    <location>
        <position position="240"/>
    </location>
    <ligand>
        <name>IMP</name>
        <dbReference type="ChEBI" id="CHEBI:58053"/>
        <note>ligand shared between dimeric partners</note>
    </ligand>
</feature>
<dbReference type="Gene3D" id="1.10.300.10">
    <property type="entry name" value="Adenylosuccinate Synthetase, subunit A, domain 2"/>
    <property type="match status" value="1"/>
</dbReference>
<dbReference type="PANTHER" id="PTHR11846:SF0">
    <property type="entry name" value="ADENYLOSUCCINATE SYNTHETASE"/>
    <property type="match status" value="1"/>
</dbReference>
<dbReference type="Gene3D" id="3.40.440.10">
    <property type="entry name" value="Adenylosuccinate Synthetase, subunit A, domain 1"/>
    <property type="match status" value="1"/>
</dbReference>
<accession>A0ABS3QHE0</accession>
<comment type="subcellular location">
    <subcellularLocation>
        <location evidence="7">Cytoplasm</location>
    </subcellularLocation>
</comment>
<dbReference type="InterPro" id="IPR042111">
    <property type="entry name" value="Adenylosuccinate_synth_dom3"/>
</dbReference>
<comment type="pathway">
    <text evidence="7 8">Purine metabolism; AMP biosynthesis via de novo pathway; AMP from IMP: step 1/2.</text>
</comment>
<feature type="binding site" evidence="7">
    <location>
        <position position="49"/>
    </location>
    <ligand>
        <name>Mg(2+)</name>
        <dbReference type="ChEBI" id="CHEBI:18420"/>
    </ligand>
</feature>
<dbReference type="Pfam" id="PF00709">
    <property type="entry name" value="Adenylsucc_synt"/>
    <property type="match status" value="1"/>
</dbReference>
<feature type="active site" description="Proton acceptor" evidence="7">
    <location>
        <position position="16"/>
    </location>
</feature>
<feature type="binding site" description="in other chain" evidence="7">
    <location>
        <begin position="16"/>
        <end position="19"/>
    </location>
    <ligand>
        <name>IMP</name>
        <dbReference type="ChEBI" id="CHEBI:58053"/>
        <note>ligand shared between dimeric partners</note>
    </ligand>
</feature>
<protein>
    <recommendedName>
        <fullName evidence="7 8">Adenylosuccinate synthetase</fullName>
        <shortName evidence="7">AMPSase</shortName>
        <shortName evidence="7">AdSS</shortName>
        <ecNumber evidence="7 8">6.3.4.4</ecNumber>
    </recommendedName>
    <alternativeName>
        <fullName evidence="7">IMP--aspartate ligase</fullName>
    </alternativeName>
</protein>
<dbReference type="EC" id="6.3.4.4" evidence="7 8"/>
<keyword evidence="7" id="KW-0963">Cytoplasm</keyword>
<dbReference type="HAMAP" id="MF_00011">
    <property type="entry name" value="Adenylosucc_synth"/>
    <property type="match status" value="1"/>
</dbReference>
<dbReference type="RefSeq" id="WP_208176026.1">
    <property type="nucleotide sequence ID" value="NZ_JAGETZ010000006.1"/>
</dbReference>
<comment type="subunit">
    <text evidence="7">Homodimer.</text>
</comment>
<keyword evidence="4 7" id="KW-0658">Purine biosynthesis</keyword>
<evidence type="ECO:0000256" key="7">
    <source>
        <dbReference type="HAMAP-Rule" id="MF_00011"/>
    </source>
</evidence>
<comment type="caution">
    <text evidence="9">The sequence shown here is derived from an EMBL/GenBank/DDBJ whole genome shotgun (WGS) entry which is preliminary data.</text>
</comment>
<evidence type="ECO:0000256" key="1">
    <source>
        <dbReference type="ARBA" id="ARBA00022598"/>
    </source>
</evidence>
<feature type="binding site" evidence="7">
    <location>
        <begin position="49"/>
        <end position="51"/>
    </location>
    <ligand>
        <name>GTP</name>
        <dbReference type="ChEBI" id="CHEBI:37565"/>
    </ligand>
</feature>
<evidence type="ECO:0000256" key="2">
    <source>
        <dbReference type="ARBA" id="ARBA00022723"/>
    </source>
</evidence>
<dbReference type="EMBL" id="JAGETZ010000006">
    <property type="protein sequence ID" value="MBO2010403.1"/>
    <property type="molecule type" value="Genomic_DNA"/>
</dbReference>
<evidence type="ECO:0000256" key="5">
    <source>
        <dbReference type="ARBA" id="ARBA00022842"/>
    </source>
</evidence>
<keyword evidence="3 7" id="KW-0547">Nucleotide-binding</keyword>
<comment type="catalytic activity">
    <reaction evidence="7 8">
        <text>IMP + L-aspartate + GTP = N(6)-(1,2-dicarboxyethyl)-AMP + GDP + phosphate + 2 H(+)</text>
        <dbReference type="Rhea" id="RHEA:15753"/>
        <dbReference type="ChEBI" id="CHEBI:15378"/>
        <dbReference type="ChEBI" id="CHEBI:29991"/>
        <dbReference type="ChEBI" id="CHEBI:37565"/>
        <dbReference type="ChEBI" id="CHEBI:43474"/>
        <dbReference type="ChEBI" id="CHEBI:57567"/>
        <dbReference type="ChEBI" id="CHEBI:58053"/>
        <dbReference type="ChEBI" id="CHEBI:58189"/>
        <dbReference type="EC" id="6.3.4.4"/>
    </reaction>
</comment>
<name>A0ABS3QHE0_9BACT</name>
<keyword evidence="10" id="KW-1185">Reference proteome</keyword>
<comment type="caution">
    <text evidence="7">Lacks conserved residue(s) required for the propagation of feature annotation.</text>
</comment>
<organism evidence="9 10">
    <name type="scientific">Hymenobacter negativus</name>
    <dbReference type="NCBI Taxonomy" id="2795026"/>
    <lineage>
        <taxon>Bacteria</taxon>
        <taxon>Pseudomonadati</taxon>
        <taxon>Bacteroidota</taxon>
        <taxon>Cytophagia</taxon>
        <taxon>Cytophagales</taxon>
        <taxon>Hymenobacteraceae</taxon>
        <taxon>Hymenobacter</taxon>
    </lineage>
</organism>
<comment type="cofactor">
    <cofactor evidence="7">
        <name>Mg(2+)</name>
        <dbReference type="ChEBI" id="CHEBI:18420"/>
    </cofactor>
    <text evidence="7">Binds 1 Mg(2+) ion per subunit.</text>
</comment>
<evidence type="ECO:0000256" key="6">
    <source>
        <dbReference type="ARBA" id="ARBA00023134"/>
    </source>
</evidence>
<feature type="active site" description="Proton donor" evidence="7">
    <location>
        <position position="50"/>
    </location>
</feature>
<feature type="binding site" evidence="7">
    <location>
        <begin position="15"/>
        <end position="21"/>
    </location>
    <ligand>
        <name>GTP</name>
        <dbReference type="ChEBI" id="CHEBI:37565"/>
    </ligand>
</feature>
<feature type="binding site" description="in other chain" evidence="7">
    <location>
        <position position="255"/>
    </location>
    <ligand>
        <name>IMP</name>
        <dbReference type="ChEBI" id="CHEBI:58053"/>
        <note>ligand shared between dimeric partners</note>
    </ligand>
</feature>
<keyword evidence="1 7" id="KW-0436">Ligase</keyword>
<dbReference type="SMART" id="SM00788">
    <property type="entry name" value="Adenylsucc_synt"/>
    <property type="match status" value="1"/>
</dbReference>
<feature type="binding site" evidence="7">
    <location>
        <begin position="354"/>
        <end position="356"/>
    </location>
    <ligand>
        <name>GTP</name>
        <dbReference type="ChEBI" id="CHEBI:37565"/>
    </ligand>
</feature>
<comment type="similarity">
    <text evidence="7 8">Belongs to the adenylosuccinate synthetase family.</text>
</comment>
<dbReference type="InterPro" id="IPR001114">
    <property type="entry name" value="Adenylosuccinate_synthetase"/>
</dbReference>
<feature type="binding site" evidence="7">
    <location>
        <position position="16"/>
    </location>
    <ligand>
        <name>Mg(2+)</name>
        <dbReference type="ChEBI" id="CHEBI:18420"/>
    </ligand>
</feature>
<gene>
    <name evidence="7" type="primary">purA</name>
    <name evidence="9" type="ORF">J4E00_15185</name>
</gene>
<dbReference type="Proteomes" id="UP000664369">
    <property type="component" value="Unassembled WGS sequence"/>
</dbReference>
<reference evidence="9 10" key="1">
    <citation type="submission" date="2021-03" db="EMBL/GenBank/DDBJ databases">
        <authorList>
            <person name="Kim M.K."/>
        </authorList>
    </citation>
    <scope>NUCLEOTIDE SEQUENCE [LARGE SCALE GENOMIC DNA]</scope>
    <source>
        <strain evidence="9 10">BT442</strain>
    </source>
</reference>
<dbReference type="InterPro" id="IPR042110">
    <property type="entry name" value="Adenylosuccinate_synth_dom2"/>
</dbReference>
<dbReference type="InterPro" id="IPR027417">
    <property type="entry name" value="P-loop_NTPase"/>
</dbReference>
<dbReference type="PANTHER" id="PTHR11846">
    <property type="entry name" value="ADENYLOSUCCINATE SYNTHETASE"/>
    <property type="match status" value="1"/>
</dbReference>
<dbReference type="InterPro" id="IPR042109">
    <property type="entry name" value="Adenylosuccinate_synth_dom1"/>
</dbReference>
<proteinExistence type="inferred from homology"/>